<dbReference type="Pfam" id="PF02424">
    <property type="entry name" value="ApbE"/>
    <property type="match status" value="1"/>
</dbReference>
<evidence type="ECO:0000256" key="7">
    <source>
        <dbReference type="ARBA" id="ARBA00022827"/>
    </source>
</evidence>
<evidence type="ECO:0000256" key="6">
    <source>
        <dbReference type="ARBA" id="ARBA00022723"/>
    </source>
</evidence>
<dbReference type="SUPFAM" id="SSF143631">
    <property type="entry name" value="ApbE-like"/>
    <property type="match status" value="1"/>
</dbReference>
<dbReference type="GO" id="GO:0016740">
    <property type="term" value="F:transferase activity"/>
    <property type="evidence" value="ECO:0007669"/>
    <property type="project" value="UniProtKB-KW"/>
</dbReference>
<evidence type="ECO:0000256" key="4">
    <source>
        <dbReference type="ARBA" id="ARBA00022630"/>
    </source>
</evidence>
<keyword evidence="5" id="KW-0808">Transferase</keyword>
<dbReference type="OrthoDB" id="9778595at2"/>
<comment type="cofactor">
    <cofactor evidence="1">
        <name>Mg(2+)</name>
        <dbReference type="ChEBI" id="CHEBI:18420"/>
    </cofactor>
</comment>
<evidence type="ECO:0000256" key="2">
    <source>
        <dbReference type="ARBA" id="ARBA00011955"/>
    </source>
</evidence>
<dbReference type="AlphaFoldDB" id="A0A517MSX5"/>
<name>A0A517MSX5_9BACT</name>
<keyword evidence="4" id="KW-0285">Flavoprotein</keyword>
<accession>A0A517MSX5</accession>
<evidence type="ECO:0000256" key="9">
    <source>
        <dbReference type="ARBA" id="ARBA00031306"/>
    </source>
</evidence>
<evidence type="ECO:0000256" key="1">
    <source>
        <dbReference type="ARBA" id="ARBA00001946"/>
    </source>
</evidence>
<dbReference type="PROSITE" id="PS51318">
    <property type="entry name" value="TAT"/>
    <property type="match status" value="1"/>
</dbReference>
<keyword evidence="6" id="KW-0479">Metal-binding</keyword>
<dbReference type="EC" id="2.7.1.180" evidence="2"/>
<keyword evidence="7" id="KW-0274">FAD</keyword>
<dbReference type="Proteomes" id="UP000319852">
    <property type="component" value="Chromosome"/>
</dbReference>
<sequence>MASKEPTPNDSHPDARAASRREFLKGRAALSALADKAKQMADAATASFEVASGQEPQRSRPQEVTLLEVSRRAMACDFQVQYHAADGQRATGPILDSLDLLEAIEARLTIYRDTSDVLEMNASAATAPVEVEPRLFQLLQLCAWLQAETSGAFDITSGPLSRVWGFLKREGRVPAELEISEALKSTGGDAIRLNEQDSTIEFLNPRLEINLNSIGKGYAIDRLAEQLAGQGVDDFLWHGGRSSVLARGKNRSDSHEAWTVGIRDPVHPERRLAEIHLRNQALGTAGSGTQFFEHQGRRYGHVIDPRTGWPAEGVFTATAIAETAAEADALATAFYVLGPGGTAEYCAAHPEVAALLVCPPLSESTEELPLEVHAFNLADDAWTRCPLP</sequence>
<feature type="compositionally biased region" description="Polar residues" evidence="11">
    <location>
        <begin position="1"/>
        <end position="10"/>
    </location>
</feature>
<dbReference type="PANTHER" id="PTHR30040:SF2">
    <property type="entry name" value="FAD:PROTEIN FMN TRANSFERASE"/>
    <property type="match status" value="1"/>
</dbReference>
<comment type="catalytic activity">
    <reaction evidence="10">
        <text>L-threonyl-[protein] + FAD = FMN-L-threonyl-[protein] + AMP + H(+)</text>
        <dbReference type="Rhea" id="RHEA:36847"/>
        <dbReference type="Rhea" id="RHEA-COMP:11060"/>
        <dbReference type="Rhea" id="RHEA-COMP:11061"/>
        <dbReference type="ChEBI" id="CHEBI:15378"/>
        <dbReference type="ChEBI" id="CHEBI:30013"/>
        <dbReference type="ChEBI" id="CHEBI:57692"/>
        <dbReference type="ChEBI" id="CHEBI:74257"/>
        <dbReference type="ChEBI" id="CHEBI:456215"/>
        <dbReference type="EC" id="2.7.1.180"/>
    </reaction>
</comment>
<evidence type="ECO:0000256" key="3">
    <source>
        <dbReference type="ARBA" id="ARBA00016337"/>
    </source>
</evidence>
<evidence type="ECO:0000256" key="10">
    <source>
        <dbReference type="ARBA" id="ARBA00048540"/>
    </source>
</evidence>
<dbReference type="InterPro" id="IPR024932">
    <property type="entry name" value="ApbE"/>
</dbReference>
<feature type="region of interest" description="Disordered" evidence="11">
    <location>
        <begin position="1"/>
        <end position="21"/>
    </location>
</feature>
<evidence type="ECO:0000256" key="5">
    <source>
        <dbReference type="ARBA" id="ARBA00022679"/>
    </source>
</evidence>
<evidence type="ECO:0000313" key="12">
    <source>
        <dbReference type="EMBL" id="QDS97897.1"/>
    </source>
</evidence>
<gene>
    <name evidence="12" type="primary">apbE_1</name>
    <name evidence="12" type="ORF">HG15A2_11650</name>
</gene>
<protein>
    <recommendedName>
        <fullName evidence="3">FAD:protein FMN transferase</fullName>
        <ecNumber evidence="2">2.7.1.180</ecNumber>
    </recommendedName>
    <alternativeName>
        <fullName evidence="9">Flavin transferase</fullName>
    </alternativeName>
</protein>
<dbReference type="Gene3D" id="3.10.520.10">
    <property type="entry name" value="ApbE-like domains"/>
    <property type="match status" value="1"/>
</dbReference>
<dbReference type="InterPro" id="IPR006311">
    <property type="entry name" value="TAT_signal"/>
</dbReference>
<proteinExistence type="predicted"/>
<dbReference type="KEGG" id="amob:HG15A2_11650"/>
<dbReference type="InterPro" id="IPR003374">
    <property type="entry name" value="ApbE-like_sf"/>
</dbReference>
<dbReference type="EMBL" id="CP036263">
    <property type="protein sequence ID" value="QDS97897.1"/>
    <property type="molecule type" value="Genomic_DNA"/>
</dbReference>
<reference evidence="12 13" key="1">
    <citation type="submission" date="2019-02" db="EMBL/GenBank/DDBJ databases">
        <title>Deep-cultivation of Planctomycetes and their phenomic and genomic characterization uncovers novel biology.</title>
        <authorList>
            <person name="Wiegand S."/>
            <person name="Jogler M."/>
            <person name="Boedeker C."/>
            <person name="Pinto D."/>
            <person name="Vollmers J."/>
            <person name="Rivas-Marin E."/>
            <person name="Kohn T."/>
            <person name="Peeters S.H."/>
            <person name="Heuer A."/>
            <person name="Rast P."/>
            <person name="Oberbeckmann S."/>
            <person name="Bunk B."/>
            <person name="Jeske O."/>
            <person name="Meyerdierks A."/>
            <person name="Storesund J.E."/>
            <person name="Kallscheuer N."/>
            <person name="Luecker S."/>
            <person name="Lage O.M."/>
            <person name="Pohl T."/>
            <person name="Merkel B.J."/>
            <person name="Hornburger P."/>
            <person name="Mueller R.-W."/>
            <person name="Bruemmer F."/>
            <person name="Labrenz M."/>
            <person name="Spormann A.M."/>
            <person name="Op den Camp H."/>
            <person name="Overmann J."/>
            <person name="Amann R."/>
            <person name="Jetten M.S.M."/>
            <person name="Mascher T."/>
            <person name="Medema M.H."/>
            <person name="Devos D.P."/>
            <person name="Kaster A.-K."/>
            <person name="Ovreas L."/>
            <person name="Rohde M."/>
            <person name="Galperin M.Y."/>
            <person name="Jogler C."/>
        </authorList>
    </citation>
    <scope>NUCLEOTIDE SEQUENCE [LARGE SCALE GENOMIC DNA]</scope>
    <source>
        <strain evidence="12 13">HG15A2</strain>
    </source>
</reference>
<dbReference type="PANTHER" id="PTHR30040">
    <property type="entry name" value="THIAMINE BIOSYNTHESIS LIPOPROTEIN APBE"/>
    <property type="match status" value="1"/>
</dbReference>
<evidence type="ECO:0000313" key="13">
    <source>
        <dbReference type="Proteomes" id="UP000319852"/>
    </source>
</evidence>
<dbReference type="GO" id="GO:0046872">
    <property type="term" value="F:metal ion binding"/>
    <property type="evidence" value="ECO:0007669"/>
    <property type="project" value="UniProtKB-KW"/>
</dbReference>
<keyword evidence="12" id="KW-0449">Lipoprotein</keyword>
<feature type="compositionally biased region" description="Basic and acidic residues" evidence="11">
    <location>
        <begin position="11"/>
        <end position="21"/>
    </location>
</feature>
<dbReference type="RefSeq" id="WP_145058636.1">
    <property type="nucleotide sequence ID" value="NZ_CP036263.1"/>
</dbReference>
<keyword evidence="8" id="KW-0460">Magnesium</keyword>
<keyword evidence="13" id="KW-1185">Reference proteome</keyword>
<organism evidence="12 13">
    <name type="scientific">Adhaeretor mobilis</name>
    <dbReference type="NCBI Taxonomy" id="1930276"/>
    <lineage>
        <taxon>Bacteria</taxon>
        <taxon>Pseudomonadati</taxon>
        <taxon>Planctomycetota</taxon>
        <taxon>Planctomycetia</taxon>
        <taxon>Pirellulales</taxon>
        <taxon>Lacipirellulaceae</taxon>
        <taxon>Adhaeretor</taxon>
    </lineage>
</organism>
<evidence type="ECO:0000256" key="11">
    <source>
        <dbReference type="SAM" id="MobiDB-lite"/>
    </source>
</evidence>
<evidence type="ECO:0000256" key="8">
    <source>
        <dbReference type="ARBA" id="ARBA00022842"/>
    </source>
</evidence>